<dbReference type="AlphaFoldDB" id="A0AAV1YP52"/>
<accession>A0AAV1YP52</accession>
<gene>
    <name evidence="1" type="ORF">LLUT_LOCUS36221</name>
</gene>
<keyword evidence="2" id="KW-1185">Reference proteome</keyword>
<proteinExistence type="predicted"/>
<dbReference type="CDD" id="cd09272">
    <property type="entry name" value="RNase_HI_RT_Ty1"/>
    <property type="match status" value="1"/>
</dbReference>
<comment type="caution">
    <text evidence="1">The sequence shown here is derived from an EMBL/GenBank/DDBJ whole genome shotgun (WGS) entry which is preliminary data.</text>
</comment>
<name>A0AAV1YP52_LUPLU</name>
<dbReference type="EMBL" id="CAXHTB010000026">
    <property type="protein sequence ID" value="CAL0335161.1"/>
    <property type="molecule type" value="Genomic_DNA"/>
</dbReference>
<evidence type="ECO:0000313" key="2">
    <source>
        <dbReference type="Proteomes" id="UP001497480"/>
    </source>
</evidence>
<protein>
    <submittedName>
        <fullName evidence="1">Uncharacterized protein</fullName>
    </submittedName>
</protein>
<evidence type="ECO:0000313" key="1">
    <source>
        <dbReference type="EMBL" id="CAL0335161.1"/>
    </source>
</evidence>
<reference evidence="1 2" key="1">
    <citation type="submission" date="2024-03" db="EMBL/GenBank/DDBJ databases">
        <authorList>
            <person name="Martinez-Hernandez J."/>
        </authorList>
    </citation>
    <scope>NUCLEOTIDE SEQUENCE [LARGE SCALE GENOMIC DNA]</scope>
</reference>
<dbReference type="PANTHER" id="PTHR11439:SF515">
    <property type="entry name" value="GAG-POL POLYPROTEIN"/>
    <property type="match status" value="1"/>
</dbReference>
<sequence length="259" mass="28908">MKACNAASTPAEANCKLIRDDKEEGVDETLYKQVVGSLRFLCNSRPGIAFAVGVVSRFMNEPKKSHMLAAKRILRYIQGTLSYGILFPTGSLHAGLQLLGFSDSDYGGDPIERKSTSGYLFLLNNAPISWCSKKQEVIALSSCEAEYIAGCYAACQAMWLEELLREISIDVKRPVQLRIDNMSAINLSRNPVSHGRSKHIEVRFHFLRDLVNKERVEVLHCNTEEQLADGLTKALKPEKVAELRKKIGLVSTLDLCYQN</sequence>
<dbReference type="PANTHER" id="PTHR11439">
    <property type="entry name" value="GAG-POL-RELATED RETROTRANSPOSON"/>
    <property type="match status" value="1"/>
</dbReference>
<organism evidence="1 2">
    <name type="scientific">Lupinus luteus</name>
    <name type="common">European yellow lupine</name>
    <dbReference type="NCBI Taxonomy" id="3873"/>
    <lineage>
        <taxon>Eukaryota</taxon>
        <taxon>Viridiplantae</taxon>
        <taxon>Streptophyta</taxon>
        <taxon>Embryophyta</taxon>
        <taxon>Tracheophyta</taxon>
        <taxon>Spermatophyta</taxon>
        <taxon>Magnoliopsida</taxon>
        <taxon>eudicotyledons</taxon>
        <taxon>Gunneridae</taxon>
        <taxon>Pentapetalae</taxon>
        <taxon>rosids</taxon>
        <taxon>fabids</taxon>
        <taxon>Fabales</taxon>
        <taxon>Fabaceae</taxon>
        <taxon>Papilionoideae</taxon>
        <taxon>50 kb inversion clade</taxon>
        <taxon>genistoids sensu lato</taxon>
        <taxon>core genistoids</taxon>
        <taxon>Genisteae</taxon>
        <taxon>Lupinus</taxon>
    </lineage>
</organism>
<dbReference type="Proteomes" id="UP001497480">
    <property type="component" value="Unassembled WGS sequence"/>
</dbReference>